<dbReference type="Gene3D" id="3.80.10.10">
    <property type="entry name" value="Ribonuclease Inhibitor"/>
    <property type="match status" value="1"/>
</dbReference>
<dbReference type="InterPro" id="IPR032675">
    <property type="entry name" value="LRR_dom_sf"/>
</dbReference>
<evidence type="ECO:0000313" key="2">
    <source>
        <dbReference type="EMBL" id="CAG8557515.1"/>
    </source>
</evidence>
<reference evidence="2" key="1">
    <citation type="submission" date="2021-06" db="EMBL/GenBank/DDBJ databases">
        <authorList>
            <person name="Kallberg Y."/>
            <person name="Tangrot J."/>
            <person name="Rosling A."/>
        </authorList>
    </citation>
    <scope>NUCLEOTIDE SEQUENCE</scope>
    <source>
        <strain evidence="2">CL551</strain>
    </source>
</reference>
<name>A0A9N9FSS5_9GLOM</name>
<evidence type="ECO:0000313" key="3">
    <source>
        <dbReference type="Proteomes" id="UP000789342"/>
    </source>
</evidence>
<dbReference type="AlphaFoldDB" id="A0A9N9FSS5"/>
<dbReference type="InterPro" id="IPR036047">
    <property type="entry name" value="F-box-like_dom_sf"/>
</dbReference>
<comment type="caution">
    <text evidence="2">The sequence shown here is derived from an EMBL/GenBank/DDBJ whole genome shotgun (WGS) entry which is preliminary data.</text>
</comment>
<dbReference type="OrthoDB" id="2351154at2759"/>
<organism evidence="2 3">
    <name type="scientific">Acaulospora morrowiae</name>
    <dbReference type="NCBI Taxonomy" id="94023"/>
    <lineage>
        <taxon>Eukaryota</taxon>
        <taxon>Fungi</taxon>
        <taxon>Fungi incertae sedis</taxon>
        <taxon>Mucoromycota</taxon>
        <taxon>Glomeromycotina</taxon>
        <taxon>Glomeromycetes</taxon>
        <taxon>Diversisporales</taxon>
        <taxon>Acaulosporaceae</taxon>
        <taxon>Acaulospora</taxon>
    </lineage>
</organism>
<dbReference type="Proteomes" id="UP000789342">
    <property type="component" value="Unassembled WGS sequence"/>
</dbReference>
<sequence>MSTLPNEILQKIFRELFHSDAPFQLSYRDLFNCTLVDRRWCSLAVPILWTDPLRRLDVLSKPCNLIVTTYLSFMDDVEREKLNHVLGPISLPSNAIFNYPSFLRILDINAFDMAVSRFICSFEIRKKREMSSLKIFLLCAIFKILESQCTNLRGLLIAVHYPVCDILPLLNDSKLRSLVKPVKRMKFEIIDNSDHNLSLLAESVHNLEYLELWQKTSQLSNPKKTIANIISLLRSQYYLTSLKIGGLSKGIHQIISSLPTLSSTLFTIDFSHINFIECGPMRGLAACEKLEKMSFYCCENLTSEMWRPLTKVPMKALVEVVLYDTRGEWMNEWSKRECVKILEDII</sequence>
<dbReference type="EMBL" id="CAJVPV010003680">
    <property type="protein sequence ID" value="CAG8557515.1"/>
    <property type="molecule type" value="Genomic_DNA"/>
</dbReference>
<feature type="domain" description="F-box" evidence="1">
    <location>
        <begin position="2"/>
        <end position="53"/>
    </location>
</feature>
<dbReference type="CDD" id="cd09917">
    <property type="entry name" value="F-box_SF"/>
    <property type="match status" value="1"/>
</dbReference>
<evidence type="ECO:0000259" key="1">
    <source>
        <dbReference type="Pfam" id="PF12937"/>
    </source>
</evidence>
<keyword evidence="3" id="KW-1185">Reference proteome</keyword>
<protein>
    <submittedName>
        <fullName evidence="2">2960_t:CDS:1</fullName>
    </submittedName>
</protein>
<accession>A0A9N9FSS5</accession>
<dbReference type="Pfam" id="PF12937">
    <property type="entry name" value="F-box-like"/>
    <property type="match status" value="1"/>
</dbReference>
<dbReference type="InterPro" id="IPR001810">
    <property type="entry name" value="F-box_dom"/>
</dbReference>
<gene>
    <name evidence="2" type="ORF">AMORRO_LOCUS5862</name>
</gene>
<proteinExistence type="predicted"/>
<dbReference type="SUPFAM" id="SSF81383">
    <property type="entry name" value="F-box domain"/>
    <property type="match status" value="1"/>
</dbReference>